<organism evidence="1 2">
    <name type="scientific">Candidatus Geothrix skivensis</name>
    <dbReference type="NCBI Taxonomy" id="2954439"/>
    <lineage>
        <taxon>Bacteria</taxon>
        <taxon>Pseudomonadati</taxon>
        <taxon>Acidobacteriota</taxon>
        <taxon>Holophagae</taxon>
        <taxon>Holophagales</taxon>
        <taxon>Holophagaceae</taxon>
        <taxon>Geothrix</taxon>
    </lineage>
</organism>
<protein>
    <submittedName>
        <fullName evidence="1">Uncharacterized protein</fullName>
    </submittedName>
</protein>
<reference evidence="1" key="1">
    <citation type="submission" date="2020-10" db="EMBL/GenBank/DDBJ databases">
        <title>Connecting structure to function with the recovery of over 1000 high-quality activated sludge metagenome-assembled genomes encoding full-length rRNA genes using long-read sequencing.</title>
        <authorList>
            <person name="Singleton C.M."/>
            <person name="Petriglieri F."/>
            <person name="Kristensen J.M."/>
            <person name="Kirkegaard R.H."/>
            <person name="Michaelsen T.Y."/>
            <person name="Andersen M.H."/>
            <person name="Karst S.M."/>
            <person name="Dueholm M.S."/>
            <person name="Nielsen P.H."/>
            <person name="Albertsen M."/>
        </authorList>
    </citation>
    <scope>NUCLEOTIDE SEQUENCE</scope>
    <source>
        <strain evidence="1">Skiv_18-Q3-R9-52_MAXAC.067</strain>
    </source>
</reference>
<sequence>MSVTPIGSNVSQNLGSLVLQQLVAQGARPQAPGSAKGVLEDLLALSPAAQQLTQAPGAVNPYLSADSKHFLLTALLNGESNASNPAALLDLFGSQGLDPRYAFHEA</sequence>
<name>A0A9D7SLB1_9BACT</name>
<dbReference type="Proteomes" id="UP000886657">
    <property type="component" value="Unassembled WGS sequence"/>
</dbReference>
<comment type="caution">
    <text evidence="1">The sequence shown here is derived from an EMBL/GenBank/DDBJ whole genome shotgun (WGS) entry which is preliminary data.</text>
</comment>
<gene>
    <name evidence="1" type="ORF">IPP58_15845</name>
</gene>
<dbReference type="EMBL" id="JADKIO010000012">
    <property type="protein sequence ID" value="MBK9797921.1"/>
    <property type="molecule type" value="Genomic_DNA"/>
</dbReference>
<dbReference type="AlphaFoldDB" id="A0A9D7SLB1"/>
<proteinExistence type="predicted"/>
<evidence type="ECO:0000313" key="1">
    <source>
        <dbReference type="EMBL" id="MBK9797921.1"/>
    </source>
</evidence>
<evidence type="ECO:0000313" key="2">
    <source>
        <dbReference type="Proteomes" id="UP000886657"/>
    </source>
</evidence>
<accession>A0A9D7SLB1</accession>